<reference evidence="2" key="1">
    <citation type="submission" date="2023-03" db="EMBL/GenBank/DDBJ databases">
        <title>Massive genome expansion in bonnet fungi (Mycena s.s.) driven by repeated elements and novel gene families across ecological guilds.</title>
        <authorList>
            <consortium name="Lawrence Berkeley National Laboratory"/>
            <person name="Harder C.B."/>
            <person name="Miyauchi S."/>
            <person name="Viragh M."/>
            <person name="Kuo A."/>
            <person name="Thoen E."/>
            <person name="Andreopoulos B."/>
            <person name="Lu D."/>
            <person name="Skrede I."/>
            <person name="Drula E."/>
            <person name="Henrissat B."/>
            <person name="Morin E."/>
            <person name="Kohler A."/>
            <person name="Barry K."/>
            <person name="LaButti K."/>
            <person name="Morin E."/>
            <person name="Salamov A."/>
            <person name="Lipzen A."/>
            <person name="Mereny Z."/>
            <person name="Hegedus B."/>
            <person name="Baldrian P."/>
            <person name="Stursova M."/>
            <person name="Weitz H."/>
            <person name="Taylor A."/>
            <person name="Grigoriev I.V."/>
            <person name="Nagy L.G."/>
            <person name="Martin F."/>
            <person name="Kauserud H."/>
        </authorList>
    </citation>
    <scope>NUCLEOTIDE SEQUENCE</scope>
    <source>
        <strain evidence="2">9284</strain>
    </source>
</reference>
<feature type="region of interest" description="Disordered" evidence="1">
    <location>
        <begin position="126"/>
        <end position="176"/>
    </location>
</feature>
<keyword evidence="3" id="KW-1185">Reference proteome</keyword>
<proteinExistence type="predicted"/>
<accession>A0AAD7C0Z6</accession>
<gene>
    <name evidence="2" type="ORF">FB45DRAFT_906344</name>
</gene>
<dbReference type="Proteomes" id="UP001221142">
    <property type="component" value="Unassembled WGS sequence"/>
</dbReference>
<name>A0AAD7C0Z6_9AGAR</name>
<dbReference type="EMBL" id="JARKIF010000006">
    <property type="protein sequence ID" value="KAJ7636305.1"/>
    <property type="molecule type" value="Genomic_DNA"/>
</dbReference>
<sequence>MDPSLEQWSLNRGWPGWTIQLVQLPLSDRQSAPCRLPHQSVSAYMLGVVTGYLGATLNTSPETSVKRNGADFQGFPTQRTRMMSSISQSTTIPGKQEILFDTPANLRYLAARSLEFIVVPGSTVQLDSSQTTSYPGLGPCPSCPRPLPNSTVRRQSQKHAPNPLRTDPPLNLSRDDMPRTLLPLLFLLPYSQLQADSPRQRSSPGSPHTRRTPSQLRGVCTPG</sequence>
<feature type="compositionally biased region" description="Polar residues" evidence="1">
    <location>
        <begin position="193"/>
        <end position="206"/>
    </location>
</feature>
<evidence type="ECO:0000313" key="2">
    <source>
        <dbReference type="EMBL" id="KAJ7636305.1"/>
    </source>
</evidence>
<comment type="caution">
    <text evidence="2">The sequence shown here is derived from an EMBL/GenBank/DDBJ whole genome shotgun (WGS) entry which is preliminary data.</text>
</comment>
<protein>
    <submittedName>
        <fullName evidence="2">Uncharacterized protein</fullName>
    </submittedName>
</protein>
<dbReference type="AlphaFoldDB" id="A0AAD7C0Z6"/>
<evidence type="ECO:0000313" key="3">
    <source>
        <dbReference type="Proteomes" id="UP001221142"/>
    </source>
</evidence>
<organism evidence="2 3">
    <name type="scientific">Roridomyces roridus</name>
    <dbReference type="NCBI Taxonomy" id="1738132"/>
    <lineage>
        <taxon>Eukaryota</taxon>
        <taxon>Fungi</taxon>
        <taxon>Dikarya</taxon>
        <taxon>Basidiomycota</taxon>
        <taxon>Agaricomycotina</taxon>
        <taxon>Agaricomycetes</taxon>
        <taxon>Agaricomycetidae</taxon>
        <taxon>Agaricales</taxon>
        <taxon>Marasmiineae</taxon>
        <taxon>Mycenaceae</taxon>
        <taxon>Roridomyces</taxon>
    </lineage>
</organism>
<evidence type="ECO:0000256" key="1">
    <source>
        <dbReference type="SAM" id="MobiDB-lite"/>
    </source>
</evidence>
<feature type="region of interest" description="Disordered" evidence="1">
    <location>
        <begin position="193"/>
        <end position="223"/>
    </location>
</feature>